<feature type="transmembrane region" description="Helical" evidence="6">
    <location>
        <begin position="53"/>
        <end position="75"/>
    </location>
</feature>
<accession>A0AAW1QJ24</accession>
<dbReference type="PANTHER" id="PTHR12677">
    <property type="entry name" value="GOLGI APPARATUS MEMBRANE PROTEIN TVP38-RELATED"/>
    <property type="match status" value="1"/>
</dbReference>
<gene>
    <name evidence="8" type="ORF">WJX81_006627</name>
</gene>
<name>A0AAW1QJ24_9CHLO</name>
<keyword evidence="5 6" id="KW-0472">Membrane</keyword>
<keyword evidence="3 6" id="KW-0812">Transmembrane</keyword>
<dbReference type="PANTHER" id="PTHR12677:SF59">
    <property type="entry name" value="GOLGI APPARATUS MEMBRANE PROTEIN TVP38-RELATED"/>
    <property type="match status" value="1"/>
</dbReference>
<keyword evidence="9" id="KW-1185">Reference proteome</keyword>
<sequence length="243" mass="23768">MGRQLGLALFATAAAALLTLTLRSGLSPAALVAKLEAIVDASGAAGPAVYAGAYAVGTTLFFPAALLTLGAGYLWGPTTGMAVVSAGSTLGAALAFLVSRYAARPLVAERLGRSARFRAVDAGVGRSGAQVVLLLRLSPLVPYTLLSYTLGLTSVRFPAYVAASWAGTLPAALAYVSAGAAGRATLEGGVTLGPMRIALTVAGVGATLWASKVLAGIAADALKAADAELAAGGPDAGGVGGSP</sequence>
<comment type="caution">
    <text evidence="8">The sequence shown here is derived from an EMBL/GenBank/DDBJ whole genome shotgun (WGS) entry which is preliminary data.</text>
</comment>
<dbReference type="AlphaFoldDB" id="A0AAW1QJ24"/>
<protein>
    <recommendedName>
        <fullName evidence="7">VTT domain-containing protein</fullName>
    </recommendedName>
</protein>
<dbReference type="Proteomes" id="UP001445335">
    <property type="component" value="Unassembled WGS sequence"/>
</dbReference>
<keyword evidence="2" id="KW-1003">Cell membrane</keyword>
<evidence type="ECO:0000313" key="8">
    <source>
        <dbReference type="EMBL" id="KAK9821468.1"/>
    </source>
</evidence>
<dbReference type="EMBL" id="JALJOU010000101">
    <property type="protein sequence ID" value="KAK9821468.1"/>
    <property type="molecule type" value="Genomic_DNA"/>
</dbReference>
<dbReference type="InterPro" id="IPR032816">
    <property type="entry name" value="VTT_dom"/>
</dbReference>
<keyword evidence="4 6" id="KW-1133">Transmembrane helix</keyword>
<dbReference type="GO" id="GO:0005886">
    <property type="term" value="C:plasma membrane"/>
    <property type="evidence" value="ECO:0007669"/>
    <property type="project" value="UniProtKB-SubCell"/>
</dbReference>
<feature type="domain" description="VTT" evidence="7">
    <location>
        <begin position="62"/>
        <end position="180"/>
    </location>
</feature>
<evidence type="ECO:0000259" key="7">
    <source>
        <dbReference type="Pfam" id="PF09335"/>
    </source>
</evidence>
<reference evidence="8 9" key="1">
    <citation type="journal article" date="2024" name="Nat. Commun.">
        <title>Phylogenomics reveals the evolutionary origins of lichenization in chlorophyte algae.</title>
        <authorList>
            <person name="Puginier C."/>
            <person name="Libourel C."/>
            <person name="Otte J."/>
            <person name="Skaloud P."/>
            <person name="Haon M."/>
            <person name="Grisel S."/>
            <person name="Petersen M."/>
            <person name="Berrin J.G."/>
            <person name="Delaux P.M."/>
            <person name="Dal Grande F."/>
            <person name="Keller J."/>
        </authorList>
    </citation>
    <scope>NUCLEOTIDE SEQUENCE [LARGE SCALE GENOMIC DNA]</scope>
    <source>
        <strain evidence="8 9">SAG 245.80</strain>
    </source>
</reference>
<proteinExistence type="predicted"/>
<dbReference type="Pfam" id="PF09335">
    <property type="entry name" value="VTT_dom"/>
    <property type="match status" value="1"/>
</dbReference>
<feature type="transmembrane region" description="Helical" evidence="6">
    <location>
        <begin position="82"/>
        <end position="103"/>
    </location>
</feature>
<evidence type="ECO:0000256" key="5">
    <source>
        <dbReference type="ARBA" id="ARBA00023136"/>
    </source>
</evidence>
<comment type="subcellular location">
    <subcellularLocation>
        <location evidence="1">Cell membrane</location>
        <topology evidence="1">Multi-pass membrane protein</topology>
    </subcellularLocation>
</comment>
<evidence type="ECO:0000256" key="6">
    <source>
        <dbReference type="SAM" id="Phobius"/>
    </source>
</evidence>
<evidence type="ECO:0000313" key="9">
    <source>
        <dbReference type="Proteomes" id="UP001445335"/>
    </source>
</evidence>
<evidence type="ECO:0000256" key="1">
    <source>
        <dbReference type="ARBA" id="ARBA00004651"/>
    </source>
</evidence>
<evidence type="ECO:0000256" key="4">
    <source>
        <dbReference type="ARBA" id="ARBA00022989"/>
    </source>
</evidence>
<evidence type="ECO:0000256" key="2">
    <source>
        <dbReference type="ARBA" id="ARBA00022475"/>
    </source>
</evidence>
<dbReference type="InterPro" id="IPR015414">
    <property type="entry name" value="TMEM64"/>
</dbReference>
<organism evidence="8 9">
    <name type="scientific">Elliptochloris bilobata</name>
    <dbReference type="NCBI Taxonomy" id="381761"/>
    <lineage>
        <taxon>Eukaryota</taxon>
        <taxon>Viridiplantae</taxon>
        <taxon>Chlorophyta</taxon>
        <taxon>core chlorophytes</taxon>
        <taxon>Trebouxiophyceae</taxon>
        <taxon>Trebouxiophyceae incertae sedis</taxon>
        <taxon>Elliptochloris clade</taxon>
        <taxon>Elliptochloris</taxon>
    </lineage>
</organism>
<evidence type="ECO:0000256" key="3">
    <source>
        <dbReference type="ARBA" id="ARBA00022692"/>
    </source>
</evidence>